<evidence type="ECO:0000256" key="4">
    <source>
        <dbReference type="ARBA" id="ARBA00022737"/>
    </source>
</evidence>
<comment type="subcellular location">
    <subcellularLocation>
        <location evidence="1">Cytoplasm</location>
        <location evidence="1">Cytoskeleton</location>
    </subcellularLocation>
</comment>
<evidence type="ECO:0000256" key="1">
    <source>
        <dbReference type="ARBA" id="ARBA00004245"/>
    </source>
</evidence>
<reference evidence="11" key="1">
    <citation type="submission" date="2013-05" db="EMBL/GenBank/DDBJ databases">
        <authorList>
            <person name="Yim A.K.Y."/>
            <person name="Chan T.F."/>
            <person name="Ji K.M."/>
            <person name="Liu X.Y."/>
            <person name="Zhou J.W."/>
            <person name="Li R.Q."/>
            <person name="Yang K.Y."/>
            <person name="Li J."/>
            <person name="Li M."/>
            <person name="Law P.T.W."/>
            <person name="Wu Y.L."/>
            <person name="Cai Z.L."/>
            <person name="Qin H."/>
            <person name="Bao Y."/>
            <person name="Leung R.K.K."/>
            <person name="Ng P.K.S."/>
            <person name="Zou J."/>
            <person name="Zhong X.J."/>
            <person name="Ran P.X."/>
            <person name="Zhong N.S."/>
            <person name="Liu Z.G."/>
            <person name="Tsui S.K.W."/>
        </authorList>
    </citation>
    <scope>NUCLEOTIDE SEQUENCE</scope>
    <source>
        <strain evidence="11">Derf</strain>
        <tissue evidence="11">Whole organism</tissue>
    </source>
</reference>
<gene>
    <name evidence="11" type="primary">RMDN2_3</name>
    <name evidence="11" type="ORF">DERF_006723</name>
    <name evidence="10" type="ORF">HUG17_1300</name>
</gene>
<dbReference type="GO" id="GO:0097431">
    <property type="term" value="C:mitotic spindle pole"/>
    <property type="evidence" value="ECO:0007669"/>
    <property type="project" value="TreeGrafter"/>
</dbReference>
<sequence length="357" mass="42243">MTRKTLMTGILCFVCGILLGYATSILINDNDLKEKQRKRRKRNDDDDDDVRTFRIEFEKEIHRLYDKLDAIQQQLKANNKKIKHNSREDSSDETDYQPEQFYDTIEMQVFFRFKDEINEQDDDYSRIDEMFENDSVDVQYISDYLKQKLLKNPNDVETLWRLSKATHLLSKTTVHMNNEESRKKLLYESFEMADKALKLNDQNANCHKWYAISIGCLKDFVSIREKIQNGIKFKEHLDIALSLKDDDPTLYHLAGRFCLELLLISWAERKLAGMIVGYSLPSITNQDALQYFLKAYQLKPRWKENVFYIVQTLIQTNEQEKAHEYLREALAIPFNKNSGDEQIMHDKLLKLESSKFS</sequence>
<evidence type="ECO:0000313" key="11">
    <source>
        <dbReference type="EMBL" id="KAH9515954.1"/>
    </source>
</evidence>
<dbReference type="SUPFAM" id="SSF48452">
    <property type="entry name" value="TPR-like"/>
    <property type="match status" value="1"/>
</dbReference>
<keyword evidence="12" id="KW-1185">Reference proteome</keyword>
<evidence type="ECO:0000256" key="3">
    <source>
        <dbReference type="ARBA" id="ARBA00022490"/>
    </source>
</evidence>
<dbReference type="Proteomes" id="UP000790347">
    <property type="component" value="Unassembled WGS sequence"/>
</dbReference>
<dbReference type="Gene3D" id="1.25.40.10">
    <property type="entry name" value="Tetratricopeptide repeat domain"/>
    <property type="match status" value="1"/>
</dbReference>
<proteinExistence type="predicted"/>
<reference evidence="10" key="2">
    <citation type="submission" date="2020-06" db="EMBL/GenBank/DDBJ databases">
        <authorList>
            <person name="Ji K."/>
            <person name="Li J."/>
        </authorList>
    </citation>
    <scope>NUCLEOTIDE SEQUENCE</scope>
    <source>
        <strain evidence="10">JKM2019</strain>
        <tissue evidence="10">Whole body</tissue>
    </source>
</reference>
<reference evidence="11" key="4">
    <citation type="journal article" date="2022" name="Res Sq">
        <title>Comparative Genomics Reveals Insights into the Divergent Evolution of Astigmatic Mites and Household Pest Adaptations.</title>
        <authorList>
            <person name="Xiong Q."/>
            <person name="Wan A.T.-Y."/>
            <person name="Liu X.-Y."/>
            <person name="Fung C.S.-H."/>
            <person name="Xiao X."/>
            <person name="Malainual N."/>
            <person name="Hou J."/>
            <person name="Wang L."/>
            <person name="Wang M."/>
            <person name="Yang K."/>
            <person name="Cui Y."/>
            <person name="Leung E."/>
            <person name="Nong W."/>
            <person name="Shin S.-K."/>
            <person name="Au S."/>
            <person name="Jeong K.Y."/>
            <person name="Chew F.T."/>
            <person name="Hui J."/>
            <person name="Leung T.F."/>
            <person name="Tungtrongchitr A."/>
            <person name="Zhong N."/>
            <person name="Liu Z."/>
            <person name="Tsui S."/>
        </authorList>
    </citation>
    <scope>NUCLEOTIDE SEQUENCE</scope>
    <source>
        <strain evidence="11">Derf</strain>
        <tissue evidence="11">Whole organism</tissue>
    </source>
</reference>
<evidence type="ECO:0000256" key="5">
    <source>
        <dbReference type="ARBA" id="ARBA00022803"/>
    </source>
</evidence>
<evidence type="ECO:0000313" key="12">
    <source>
        <dbReference type="Proteomes" id="UP000790347"/>
    </source>
</evidence>
<keyword evidence="9" id="KW-0175">Coiled coil</keyword>
<evidence type="ECO:0000256" key="8">
    <source>
        <dbReference type="ARBA" id="ARBA00041958"/>
    </source>
</evidence>
<accession>A0A922L5B3</accession>
<dbReference type="EMBL" id="SDOV01000001">
    <property type="protein sequence ID" value="KAH7645762.1"/>
    <property type="molecule type" value="Genomic_DNA"/>
</dbReference>
<evidence type="ECO:0000256" key="2">
    <source>
        <dbReference type="ARBA" id="ARBA00011375"/>
    </source>
</evidence>
<keyword evidence="5" id="KW-0802">TPR repeat</keyword>
<dbReference type="PANTHER" id="PTHR16056">
    <property type="entry name" value="REGULATOR OF MICROTUBULE DYNAMICS PROTEIN"/>
    <property type="match status" value="1"/>
</dbReference>
<keyword evidence="4" id="KW-0677">Repeat</keyword>
<dbReference type="Pfam" id="PF21033">
    <property type="entry name" value="RMD1-3"/>
    <property type="match status" value="1"/>
</dbReference>
<dbReference type="PANTHER" id="PTHR16056:SF16">
    <property type="entry name" value="REGULATOR OF MICROTUBULE DYNAMICS PROTEIN 1"/>
    <property type="match status" value="1"/>
</dbReference>
<evidence type="ECO:0000313" key="10">
    <source>
        <dbReference type="EMBL" id="KAH7645762.1"/>
    </source>
</evidence>
<dbReference type="Proteomes" id="UP000828236">
    <property type="component" value="Unassembled WGS sequence"/>
</dbReference>
<keyword evidence="3" id="KW-0963">Cytoplasm</keyword>
<dbReference type="AlphaFoldDB" id="A0A922L5B3"/>
<organism evidence="11 12">
    <name type="scientific">Dermatophagoides farinae</name>
    <name type="common">American house dust mite</name>
    <dbReference type="NCBI Taxonomy" id="6954"/>
    <lineage>
        <taxon>Eukaryota</taxon>
        <taxon>Metazoa</taxon>
        <taxon>Ecdysozoa</taxon>
        <taxon>Arthropoda</taxon>
        <taxon>Chelicerata</taxon>
        <taxon>Arachnida</taxon>
        <taxon>Acari</taxon>
        <taxon>Acariformes</taxon>
        <taxon>Sarcoptiformes</taxon>
        <taxon>Astigmata</taxon>
        <taxon>Psoroptidia</taxon>
        <taxon>Analgoidea</taxon>
        <taxon>Pyroglyphidae</taxon>
        <taxon>Dermatophagoidinae</taxon>
        <taxon>Dermatophagoides</taxon>
    </lineage>
</organism>
<feature type="coiled-coil region" evidence="9">
    <location>
        <begin position="54"/>
        <end position="81"/>
    </location>
</feature>
<reference evidence="10" key="3">
    <citation type="journal article" date="2021" name="World Allergy Organ. J.">
        <title>Chromosome-level assembly of Dermatophagoides farinae genome and transcriptome reveals two novel allergens Der f 37 and Der f 39.</title>
        <authorList>
            <person name="Chen J."/>
            <person name="Cai Z."/>
            <person name="Fan D."/>
            <person name="Hu J."/>
            <person name="Hou Y."/>
            <person name="He Y."/>
            <person name="Zhang Z."/>
            <person name="Zhao Z."/>
            <person name="Gao P."/>
            <person name="Hu W."/>
            <person name="Sun J."/>
            <person name="Li J."/>
            <person name="Ji K."/>
        </authorList>
    </citation>
    <scope>NUCLEOTIDE SEQUENCE</scope>
    <source>
        <strain evidence="10">JKM2019</strain>
    </source>
</reference>
<dbReference type="GO" id="GO:0008017">
    <property type="term" value="F:microtubule binding"/>
    <property type="evidence" value="ECO:0007669"/>
    <property type="project" value="TreeGrafter"/>
</dbReference>
<dbReference type="InterPro" id="IPR011990">
    <property type="entry name" value="TPR-like_helical_dom_sf"/>
</dbReference>
<comment type="caution">
    <text evidence="11">The sequence shown here is derived from an EMBL/GenBank/DDBJ whole genome shotgun (WGS) entry which is preliminary data.</text>
</comment>
<evidence type="ECO:0000256" key="9">
    <source>
        <dbReference type="SAM" id="Coils"/>
    </source>
</evidence>
<evidence type="ECO:0000256" key="6">
    <source>
        <dbReference type="ARBA" id="ARBA00023212"/>
    </source>
</evidence>
<evidence type="ECO:0000256" key="7">
    <source>
        <dbReference type="ARBA" id="ARBA00039966"/>
    </source>
</evidence>
<dbReference type="InterPro" id="IPR049039">
    <property type="entry name" value="RMD1-3_a_helical_rpt"/>
</dbReference>
<dbReference type="GO" id="GO:0005876">
    <property type="term" value="C:spindle microtubule"/>
    <property type="evidence" value="ECO:0007669"/>
    <property type="project" value="TreeGrafter"/>
</dbReference>
<name>A0A922L5B3_DERFA</name>
<dbReference type="GO" id="GO:0005739">
    <property type="term" value="C:mitochondrion"/>
    <property type="evidence" value="ECO:0007669"/>
    <property type="project" value="TreeGrafter"/>
</dbReference>
<keyword evidence="6" id="KW-0206">Cytoskeleton</keyword>
<protein>
    <recommendedName>
        <fullName evidence="7">Regulator of microtubule dynamics protein 1</fullName>
    </recommendedName>
    <alternativeName>
        <fullName evidence="8">Protein FAM82B</fullName>
    </alternativeName>
</protein>
<dbReference type="EMBL" id="ASGP02000003">
    <property type="protein sequence ID" value="KAH9515954.1"/>
    <property type="molecule type" value="Genomic_DNA"/>
</dbReference>
<comment type="subunit">
    <text evidence="2">Interacts with microtubules.</text>
</comment>